<evidence type="ECO:0000256" key="1">
    <source>
        <dbReference type="SAM" id="SignalP"/>
    </source>
</evidence>
<evidence type="ECO:0000313" key="2">
    <source>
        <dbReference type="EMBL" id="MDN3714081.1"/>
    </source>
</evidence>
<dbReference type="Proteomes" id="UP001243846">
    <property type="component" value="Unassembled WGS sequence"/>
</dbReference>
<dbReference type="RefSeq" id="WP_377787937.1">
    <property type="nucleotide sequence ID" value="NZ_JBHUOC010000002.1"/>
</dbReference>
<organism evidence="2 3">
    <name type="scientific">Paracoccus cavernae</name>
    <dbReference type="NCBI Taxonomy" id="1571207"/>
    <lineage>
        <taxon>Bacteria</taxon>
        <taxon>Pseudomonadati</taxon>
        <taxon>Pseudomonadota</taxon>
        <taxon>Alphaproteobacteria</taxon>
        <taxon>Rhodobacterales</taxon>
        <taxon>Paracoccaceae</taxon>
        <taxon>Paracoccus</taxon>
    </lineage>
</organism>
<comment type="caution">
    <text evidence="2">The sequence shown here is derived from an EMBL/GenBank/DDBJ whole genome shotgun (WGS) entry which is preliminary data.</text>
</comment>
<evidence type="ECO:0000313" key="3">
    <source>
        <dbReference type="Proteomes" id="UP001243846"/>
    </source>
</evidence>
<dbReference type="Gene3D" id="3.40.190.10">
    <property type="entry name" value="Periplasmic binding protein-like II"/>
    <property type="match status" value="1"/>
</dbReference>
<proteinExistence type="predicted"/>
<reference evidence="3" key="1">
    <citation type="journal article" date="2019" name="Int. J. Syst. Evol. Microbiol.">
        <title>The Global Catalogue of Microorganisms (GCM) 10K type strain sequencing project: providing services to taxonomists for standard genome sequencing and annotation.</title>
        <authorList>
            <consortium name="The Broad Institute Genomics Platform"/>
            <consortium name="The Broad Institute Genome Sequencing Center for Infectious Disease"/>
            <person name="Wu L."/>
            <person name="Ma J."/>
        </authorList>
    </citation>
    <scope>NUCLEOTIDE SEQUENCE [LARGE SCALE GENOMIC DNA]</scope>
    <source>
        <strain evidence="3">CECT 8482</strain>
    </source>
</reference>
<feature type="signal peptide" evidence="1">
    <location>
        <begin position="1"/>
        <end position="23"/>
    </location>
</feature>
<protein>
    <submittedName>
        <fullName evidence="2">Extracellular solute-binding protein</fullName>
    </submittedName>
</protein>
<name>A0ABT8DEA8_9RHOB</name>
<gene>
    <name evidence="2" type="ORF">QWZ10_24010</name>
</gene>
<accession>A0ABT8DEA8</accession>
<feature type="chain" id="PRO_5045133689" evidence="1">
    <location>
        <begin position="24"/>
        <end position="122"/>
    </location>
</feature>
<dbReference type="SUPFAM" id="SSF53850">
    <property type="entry name" value="Periplasmic binding protein-like II"/>
    <property type="match status" value="1"/>
</dbReference>
<dbReference type="EMBL" id="JAUFRC010000003">
    <property type="protein sequence ID" value="MDN3714081.1"/>
    <property type="molecule type" value="Genomic_DNA"/>
</dbReference>
<keyword evidence="3" id="KW-1185">Reference proteome</keyword>
<keyword evidence="1" id="KW-0732">Signal</keyword>
<dbReference type="InterPro" id="IPR006059">
    <property type="entry name" value="SBP"/>
</dbReference>
<sequence length="122" mass="13711">MKRTILAGLMAGASLFAATGANAVEIEYWQYVFETRVNAMDKLIANFEAANPDITVKQVTFPYADYQTRVVAATMAKKGPDVMQLFYGWTDQFVKGKVIQPLDAGVFPMTRSKRNSSRSYRR</sequence>
<dbReference type="Pfam" id="PF01547">
    <property type="entry name" value="SBP_bac_1"/>
    <property type="match status" value="1"/>
</dbReference>